<evidence type="ECO:0000256" key="1">
    <source>
        <dbReference type="SAM" id="MobiDB-lite"/>
    </source>
</evidence>
<feature type="region of interest" description="Disordered" evidence="1">
    <location>
        <begin position="55"/>
        <end position="167"/>
    </location>
</feature>
<accession>A0A8J2K1E0</accession>
<feature type="compositionally biased region" description="Gly residues" evidence="1">
    <location>
        <begin position="148"/>
        <end position="162"/>
    </location>
</feature>
<dbReference type="EMBL" id="CAJVCH010192504">
    <property type="protein sequence ID" value="CAG7730317.1"/>
    <property type="molecule type" value="Genomic_DNA"/>
</dbReference>
<proteinExistence type="predicted"/>
<feature type="compositionally biased region" description="Basic residues" evidence="1">
    <location>
        <begin position="134"/>
        <end position="144"/>
    </location>
</feature>
<name>A0A8J2K1E0_9HEXA</name>
<sequence>MDHIDVVHTDHTDFFLDDPFEEKQGKGRQGQSKKDEVVLYVPSKHTKYVKTMAVGRRSSGSVGNAITESQPKEGEKLQSAIDKRDQIRNENSGEKGVGGRGIGGRGICGSGIGGRERRGGDRQCLKEKKDFGHHVRGRGGRRRWGREYIGGGDSGTSRGGIHGLDQNPTILKCGGGVQDEHVQGT</sequence>
<protein>
    <submittedName>
        <fullName evidence="2">Uncharacterized protein</fullName>
    </submittedName>
</protein>
<evidence type="ECO:0000313" key="2">
    <source>
        <dbReference type="EMBL" id="CAG7730317.1"/>
    </source>
</evidence>
<comment type="caution">
    <text evidence="2">The sequence shown here is derived from an EMBL/GenBank/DDBJ whole genome shotgun (WGS) entry which is preliminary data.</text>
</comment>
<feature type="compositionally biased region" description="Gly residues" evidence="1">
    <location>
        <begin position="95"/>
        <end position="113"/>
    </location>
</feature>
<gene>
    <name evidence="2" type="ORF">AFUS01_LOCUS18971</name>
</gene>
<dbReference type="Proteomes" id="UP000708208">
    <property type="component" value="Unassembled WGS sequence"/>
</dbReference>
<feature type="region of interest" description="Disordered" evidence="1">
    <location>
        <begin position="1"/>
        <end position="37"/>
    </location>
</feature>
<evidence type="ECO:0000313" key="3">
    <source>
        <dbReference type="Proteomes" id="UP000708208"/>
    </source>
</evidence>
<dbReference type="AlphaFoldDB" id="A0A8J2K1E0"/>
<organism evidence="2 3">
    <name type="scientific">Allacma fusca</name>
    <dbReference type="NCBI Taxonomy" id="39272"/>
    <lineage>
        <taxon>Eukaryota</taxon>
        <taxon>Metazoa</taxon>
        <taxon>Ecdysozoa</taxon>
        <taxon>Arthropoda</taxon>
        <taxon>Hexapoda</taxon>
        <taxon>Collembola</taxon>
        <taxon>Symphypleona</taxon>
        <taxon>Sminthuridae</taxon>
        <taxon>Allacma</taxon>
    </lineage>
</organism>
<keyword evidence="3" id="KW-1185">Reference proteome</keyword>
<reference evidence="2" key="1">
    <citation type="submission" date="2021-06" db="EMBL/GenBank/DDBJ databases">
        <authorList>
            <person name="Hodson N. C."/>
            <person name="Mongue J. A."/>
            <person name="Jaron S. K."/>
        </authorList>
    </citation>
    <scope>NUCLEOTIDE SEQUENCE</scope>
</reference>
<feature type="compositionally biased region" description="Basic and acidic residues" evidence="1">
    <location>
        <begin position="114"/>
        <end position="133"/>
    </location>
</feature>
<feature type="compositionally biased region" description="Polar residues" evidence="1">
    <location>
        <begin position="58"/>
        <end position="69"/>
    </location>
</feature>
<feature type="compositionally biased region" description="Basic and acidic residues" evidence="1">
    <location>
        <begin position="1"/>
        <end position="14"/>
    </location>
</feature>
<feature type="compositionally biased region" description="Basic and acidic residues" evidence="1">
    <location>
        <begin position="70"/>
        <end position="93"/>
    </location>
</feature>